<reference evidence="1" key="1">
    <citation type="submission" date="2014-11" db="EMBL/GenBank/DDBJ databases">
        <authorList>
            <person name="Amaro Gonzalez C."/>
        </authorList>
    </citation>
    <scope>NUCLEOTIDE SEQUENCE</scope>
</reference>
<name>A0A0E9Q5F8_ANGAN</name>
<evidence type="ECO:0000313" key="1">
    <source>
        <dbReference type="EMBL" id="JAH12141.1"/>
    </source>
</evidence>
<reference evidence="1" key="2">
    <citation type="journal article" date="2015" name="Fish Shellfish Immunol.">
        <title>Early steps in the European eel (Anguilla anguilla)-Vibrio vulnificus interaction in the gills: Role of the RtxA13 toxin.</title>
        <authorList>
            <person name="Callol A."/>
            <person name="Pajuelo D."/>
            <person name="Ebbesson L."/>
            <person name="Teles M."/>
            <person name="MacKenzie S."/>
            <person name="Amaro C."/>
        </authorList>
    </citation>
    <scope>NUCLEOTIDE SEQUENCE</scope>
</reference>
<organism evidence="1">
    <name type="scientific">Anguilla anguilla</name>
    <name type="common">European freshwater eel</name>
    <name type="synonym">Muraena anguilla</name>
    <dbReference type="NCBI Taxonomy" id="7936"/>
    <lineage>
        <taxon>Eukaryota</taxon>
        <taxon>Metazoa</taxon>
        <taxon>Chordata</taxon>
        <taxon>Craniata</taxon>
        <taxon>Vertebrata</taxon>
        <taxon>Euteleostomi</taxon>
        <taxon>Actinopterygii</taxon>
        <taxon>Neopterygii</taxon>
        <taxon>Teleostei</taxon>
        <taxon>Anguilliformes</taxon>
        <taxon>Anguillidae</taxon>
        <taxon>Anguilla</taxon>
    </lineage>
</organism>
<accession>A0A0E9Q5F8</accession>
<dbReference type="EMBL" id="GBXM01096436">
    <property type="protein sequence ID" value="JAH12141.1"/>
    <property type="molecule type" value="Transcribed_RNA"/>
</dbReference>
<protein>
    <submittedName>
        <fullName evidence="1">Uncharacterized protein</fullName>
    </submittedName>
</protein>
<proteinExistence type="predicted"/>
<sequence>MSVFSISLHHCTFDNTNSVCIYIYIHTHV</sequence>
<dbReference type="AlphaFoldDB" id="A0A0E9Q5F8"/>